<feature type="transmembrane region" description="Helical" evidence="1">
    <location>
        <begin position="71"/>
        <end position="90"/>
    </location>
</feature>
<name>A0AAD0JTH1_9ACTN</name>
<dbReference type="Proteomes" id="UP000244903">
    <property type="component" value="Chromosome"/>
</dbReference>
<feature type="transmembrane region" description="Helical" evidence="1">
    <location>
        <begin position="29"/>
        <end position="51"/>
    </location>
</feature>
<dbReference type="EMBL" id="CP015453">
    <property type="protein sequence ID" value="AWH97014.1"/>
    <property type="molecule type" value="Genomic_DNA"/>
</dbReference>
<keyword evidence="1" id="KW-0472">Membrane</keyword>
<feature type="transmembrane region" description="Helical" evidence="1">
    <location>
        <begin position="102"/>
        <end position="126"/>
    </location>
</feature>
<gene>
    <name evidence="2" type="ORF">A6048_17610</name>
</gene>
<reference evidence="2 3" key="1">
    <citation type="submission" date="2016-04" db="EMBL/GenBank/DDBJ databases">
        <title>Complete genome sequence of the haloalkaliphilic hydrocarbon-degrading bacterium Dietzia psychralcaliphila ILA-1T, isolated from a drain of a fish product-processing plant.</title>
        <authorList>
            <person name="Zhao J."/>
            <person name="Hu B."/>
            <person name="Geng S."/>
            <person name="Nie Y."/>
            <person name="Tang Y."/>
        </authorList>
    </citation>
    <scope>NUCLEOTIDE SEQUENCE [LARGE SCALE GENOMIC DNA]</scope>
    <source>
        <strain evidence="2 3">ILA-1</strain>
    </source>
</reference>
<keyword evidence="1" id="KW-1133">Transmembrane helix</keyword>
<proteinExistence type="predicted"/>
<dbReference type="KEGG" id="dpc:A6048_17610"/>
<dbReference type="AlphaFoldDB" id="A0AAD0JTH1"/>
<accession>A0AAD0JTH1</accession>
<keyword evidence="1" id="KW-0812">Transmembrane</keyword>
<keyword evidence="3" id="KW-1185">Reference proteome</keyword>
<sequence length="129" mass="14102">MSPQGIGEFDDPLERLERNERQASQAIRYVLLSASAVVAFAVVLVALGGGIGEECTEPGGTCLTADRVEVVLLPLLLSVGLSVTAGVKTYRRWKQHIRWRPWLFASYAMWMITTTYLIGSSSAVFVQVG</sequence>
<dbReference type="RefSeq" id="WP_107747134.1">
    <property type="nucleotide sequence ID" value="NZ_CP015453.1"/>
</dbReference>
<evidence type="ECO:0000313" key="2">
    <source>
        <dbReference type="EMBL" id="AWH97014.1"/>
    </source>
</evidence>
<protein>
    <submittedName>
        <fullName evidence="2">Uncharacterized protein</fullName>
    </submittedName>
</protein>
<evidence type="ECO:0000256" key="1">
    <source>
        <dbReference type="SAM" id="Phobius"/>
    </source>
</evidence>
<evidence type="ECO:0000313" key="3">
    <source>
        <dbReference type="Proteomes" id="UP000244903"/>
    </source>
</evidence>
<organism evidence="2 3">
    <name type="scientific">Dietzia psychralcaliphila</name>
    <dbReference type="NCBI Taxonomy" id="139021"/>
    <lineage>
        <taxon>Bacteria</taxon>
        <taxon>Bacillati</taxon>
        <taxon>Actinomycetota</taxon>
        <taxon>Actinomycetes</taxon>
        <taxon>Mycobacteriales</taxon>
        <taxon>Dietziaceae</taxon>
        <taxon>Dietzia</taxon>
    </lineage>
</organism>